<dbReference type="EMBL" id="CP146016">
    <property type="protein sequence ID" value="WWQ60400.1"/>
    <property type="molecule type" value="Genomic_DNA"/>
</dbReference>
<dbReference type="PANTHER" id="PTHR11593:SF10">
    <property type="entry name" value="60S RIBOSOMAL PROTEIN L17"/>
    <property type="match status" value="1"/>
</dbReference>
<dbReference type="Pfam" id="PF00237">
    <property type="entry name" value="Ribosomal_L22"/>
    <property type="match status" value="1"/>
</dbReference>
<organism evidence="7 8">
    <name type="scientific">Sulfolobus tengchongensis</name>
    <dbReference type="NCBI Taxonomy" id="207809"/>
    <lineage>
        <taxon>Archaea</taxon>
        <taxon>Thermoproteota</taxon>
        <taxon>Thermoprotei</taxon>
        <taxon>Sulfolobales</taxon>
        <taxon>Sulfolobaceae</taxon>
        <taxon>Sulfolobus</taxon>
    </lineage>
</organism>
<keyword evidence="2 4" id="KW-0689">Ribosomal protein</keyword>
<accession>A0AAX4L1F9</accession>
<comment type="function">
    <text evidence="4">The globular domain of the protein is located near the polypeptide exit tunnel on the outside of the subunit, while an extended beta-hairpin is found that lines the wall of the exit tunnel in the center of the 70S ribosome.</text>
</comment>
<dbReference type="InterPro" id="IPR036394">
    <property type="entry name" value="Ribosomal_uL22_sf"/>
</dbReference>
<dbReference type="Gene3D" id="3.90.470.10">
    <property type="entry name" value="Ribosomal protein L22/L17"/>
    <property type="match status" value="1"/>
</dbReference>
<dbReference type="RefSeq" id="WP_338601108.1">
    <property type="nucleotide sequence ID" value="NZ_CP146016.1"/>
</dbReference>
<evidence type="ECO:0000256" key="2">
    <source>
        <dbReference type="ARBA" id="ARBA00022980"/>
    </source>
</evidence>
<dbReference type="GeneID" id="89337769"/>
<dbReference type="InterPro" id="IPR001063">
    <property type="entry name" value="Ribosomal_uL22"/>
</dbReference>
<dbReference type="SUPFAM" id="SSF54843">
    <property type="entry name" value="Ribosomal protein L22"/>
    <property type="match status" value="1"/>
</dbReference>
<evidence type="ECO:0000256" key="3">
    <source>
        <dbReference type="ARBA" id="ARBA00023274"/>
    </source>
</evidence>
<evidence type="ECO:0000256" key="1">
    <source>
        <dbReference type="ARBA" id="ARBA00009451"/>
    </source>
</evidence>
<dbReference type="HAMAP" id="MF_01331_A">
    <property type="entry name" value="Ribosomal_uL22_A"/>
    <property type="match status" value="1"/>
</dbReference>
<dbReference type="GO" id="GO:0019843">
    <property type="term" value="F:rRNA binding"/>
    <property type="evidence" value="ECO:0007669"/>
    <property type="project" value="UniProtKB-UniRule"/>
</dbReference>
<name>A0AAX4L1F9_9CREN</name>
<comment type="function">
    <text evidence="4 6">This protein binds specifically to 23S rRNA. It makes multiple contacts with different domains of the 23S rRNA in the assembled 50S subunit and ribosome.</text>
</comment>
<gene>
    <name evidence="4" type="primary">rpl22</name>
    <name evidence="7" type="ORF">V6M85_13330</name>
</gene>
<evidence type="ECO:0000313" key="8">
    <source>
        <dbReference type="Proteomes" id="UP001432202"/>
    </source>
</evidence>
<evidence type="ECO:0000256" key="4">
    <source>
        <dbReference type="HAMAP-Rule" id="MF_01331"/>
    </source>
</evidence>
<keyword evidence="4 6" id="KW-0694">RNA-binding</keyword>
<dbReference type="InterPro" id="IPR018260">
    <property type="entry name" value="Ribosomal_uL22_CS"/>
</dbReference>
<dbReference type="AlphaFoldDB" id="A0AAX4L1F9"/>
<dbReference type="PANTHER" id="PTHR11593">
    <property type="entry name" value="60S RIBOSOMAL PROTEIN L17"/>
    <property type="match status" value="1"/>
</dbReference>
<evidence type="ECO:0000256" key="5">
    <source>
        <dbReference type="RuleBase" id="RU004005"/>
    </source>
</evidence>
<dbReference type="CDD" id="cd00336">
    <property type="entry name" value="Ribosomal_L22"/>
    <property type="match status" value="1"/>
</dbReference>
<dbReference type="Proteomes" id="UP001432202">
    <property type="component" value="Chromosome"/>
</dbReference>
<dbReference type="NCBIfam" id="TIGR01038">
    <property type="entry name" value="uL22_arch_euk"/>
    <property type="match status" value="1"/>
</dbReference>
<dbReference type="GO" id="GO:0022625">
    <property type="term" value="C:cytosolic large ribosomal subunit"/>
    <property type="evidence" value="ECO:0007669"/>
    <property type="project" value="UniProtKB-UniRule"/>
</dbReference>
<keyword evidence="4 6" id="KW-0699">rRNA-binding</keyword>
<protein>
    <recommendedName>
        <fullName evidence="4">Large ribosomal subunit protein uL22</fullName>
    </recommendedName>
</protein>
<evidence type="ECO:0000256" key="6">
    <source>
        <dbReference type="RuleBase" id="RU004007"/>
    </source>
</evidence>
<evidence type="ECO:0000313" key="7">
    <source>
        <dbReference type="EMBL" id="WWQ60400.1"/>
    </source>
</evidence>
<dbReference type="InterPro" id="IPR057265">
    <property type="entry name" value="Ribosomal_uL22_arc-type"/>
</dbReference>
<comment type="similarity">
    <text evidence="1 4 5">Belongs to the universal ribosomal protein uL22 family.</text>
</comment>
<proteinExistence type="inferred from homology"/>
<reference evidence="7 8" key="1">
    <citation type="submission" date="2024-02" db="EMBL/GenBank/DDBJ databases">
        <title>STSV induces naive adaptation in Sulfolobus.</title>
        <authorList>
            <person name="Xiang X."/>
            <person name="Song M."/>
        </authorList>
    </citation>
    <scope>NUCLEOTIDE SEQUENCE [LARGE SCALE GENOMIC DNA]</scope>
    <source>
        <strain evidence="7 8">RT2</strain>
    </source>
</reference>
<comment type="subunit">
    <text evidence="4 6">Part of the 50S ribosomal subunit.</text>
</comment>
<dbReference type="GO" id="GO:0003735">
    <property type="term" value="F:structural constituent of ribosome"/>
    <property type="evidence" value="ECO:0007669"/>
    <property type="project" value="UniProtKB-UniRule"/>
</dbReference>
<dbReference type="NCBIfam" id="NF003260">
    <property type="entry name" value="PRK04223.1"/>
    <property type="match status" value="1"/>
</dbReference>
<dbReference type="PROSITE" id="PS00464">
    <property type="entry name" value="RIBOSOMAL_L22"/>
    <property type="match status" value="1"/>
</dbReference>
<dbReference type="GO" id="GO:0002181">
    <property type="term" value="P:cytoplasmic translation"/>
    <property type="evidence" value="ECO:0007669"/>
    <property type="project" value="TreeGrafter"/>
</dbReference>
<dbReference type="InterPro" id="IPR005721">
    <property type="entry name" value="Ribosomal_uL22_euk/arc"/>
</dbReference>
<sequence length="157" mass="17979">MGSWSYPQLNVDELKIAKAVIRDVPVSIKDLYNVCKSIRGMYLSDAKDFLNRVLEEKEALPFWRYNKGASHKSNISAKWKVKAGRYPKKAIKHVLKLLENAEANATNKGLDVNKLVIRHIAAHKSIILKRYMPRAFGRATAKYRRTANVEVILEEVE</sequence>
<keyword evidence="3 4" id="KW-0687">Ribonucleoprotein</keyword>
<keyword evidence="8" id="KW-1185">Reference proteome</keyword>